<feature type="non-terminal residue" evidence="2">
    <location>
        <position position="1"/>
    </location>
</feature>
<gene>
    <name evidence="2" type="ORF">LCGC14_2747360</name>
</gene>
<dbReference type="AlphaFoldDB" id="A0A0F8ZPT1"/>
<name>A0A0F8ZPT1_9ZZZZ</name>
<keyword evidence="1" id="KW-0472">Membrane</keyword>
<evidence type="ECO:0000256" key="1">
    <source>
        <dbReference type="SAM" id="Phobius"/>
    </source>
</evidence>
<reference evidence="2" key="1">
    <citation type="journal article" date="2015" name="Nature">
        <title>Complex archaea that bridge the gap between prokaryotes and eukaryotes.</title>
        <authorList>
            <person name="Spang A."/>
            <person name="Saw J.H."/>
            <person name="Jorgensen S.L."/>
            <person name="Zaremba-Niedzwiedzka K."/>
            <person name="Martijn J."/>
            <person name="Lind A.E."/>
            <person name="van Eijk R."/>
            <person name="Schleper C."/>
            <person name="Guy L."/>
            <person name="Ettema T.J."/>
        </authorList>
    </citation>
    <scope>NUCLEOTIDE SEQUENCE</scope>
</reference>
<comment type="caution">
    <text evidence="2">The sequence shown here is derived from an EMBL/GenBank/DDBJ whole genome shotgun (WGS) entry which is preliminary data.</text>
</comment>
<dbReference type="EMBL" id="LAZR01050141">
    <property type="protein sequence ID" value="KKK88025.1"/>
    <property type="molecule type" value="Genomic_DNA"/>
</dbReference>
<proteinExistence type="predicted"/>
<feature type="transmembrane region" description="Helical" evidence="1">
    <location>
        <begin position="42"/>
        <end position="64"/>
    </location>
</feature>
<sequence length="74" mass="8879">IKSFLVVIKMSDIEFEPKEINIFEELKNLEKEAKKDKEIENYINILLFYKGGSINFLFFIVILYQNKQMESELK</sequence>
<accession>A0A0F8ZPT1</accession>
<keyword evidence="1" id="KW-0812">Transmembrane</keyword>
<organism evidence="2">
    <name type="scientific">marine sediment metagenome</name>
    <dbReference type="NCBI Taxonomy" id="412755"/>
    <lineage>
        <taxon>unclassified sequences</taxon>
        <taxon>metagenomes</taxon>
        <taxon>ecological metagenomes</taxon>
    </lineage>
</organism>
<evidence type="ECO:0000313" key="2">
    <source>
        <dbReference type="EMBL" id="KKK88025.1"/>
    </source>
</evidence>
<keyword evidence="1" id="KW-1133">Transmembrane helix</keyword>
<protein>
    <submittedName>
        <fullName evidence="2">Uncharacterized protein</fullName>
    </submittedName>
</protein>